<organism evidence="3 4">
    <name type="scientific">candidate division WS6 bacterium GW2011_GWA2_37_6</name>
    <dbReference type="NCBI Taxonomy" id="1619087"/>
    <lineage>
        <taxon>Bacteria</taxon>
        <taxon>Candidatus Dojkabacteria</taxon>
    </lineage>
</organism>
<evidence type="ECO:0000313" key="3">
    <source>
        <dbReference type="EMBL" id="KKQ35005.1"/>
    </source>
</evidence>
<protein>
    <submittedName>
        <fullName evidence="3">Uncharacterized protein</fullName>
    </submittedName>
</protein>
<feature type="compositionally biased region" description="Basic and acidic residues" evidence="1">
    <location>
        <begin position="39"/>
        <end position="73"/>
    </location>
</feature>
<comment type="caution">
    <text evidence="3">The sequence shown here is derived from an EMBL/GenBank/DDBJ whole genome shotgun (WGS) entry which is preliminary data.</text>
</comment>
<reference evidence="3 4" key="1">
    <citation type="journal article" date="2015" name="Nature">
        <title>rRNA introns, odd ribosomes, and small enigmatic genomes across a large radiation of phyla.</title>
        <authorList>
            <person name="Brown C.T."/>
            <person name="Hug L.A."/>
            <person name="Thomas B.C."/>
            <person name="Sharon I."/>
            <person name="Castelle C.J."/>
            <person name="Singh A."/>
            <person name="Wilkins M.J."/>
            <person name="Williams K.H."/>
            <person name="Banfield J.F."/>
        </authorList>
    </citation>
    <scope>NUCLEOTIDE SEQUENCE [LARGE SCALE GENOMIC DNA]</scope>
</reference>
<evidence type="ECO:0000313" key="4">
    <source>
        <dbReference type="Proteomes" id="UP000034852"/>
    </source>
</evidence>
<name>A0A0G0H8Y3_9BACT</name>
<sequence length="301" mass="32868">MPTHKTETKAEKTTPVENKGPSMQETNVAEKVPVAEVKTNSKVEPEVKPEVEPEVKPEVEPEAKPEVVAETKPAEATVQEPAPTQESAPQKQGKGCSLPGCGCKSCACLSCLGIILIIVLFGAILFFRPPFIWNAIKSFLNDGYNPPTYDSQDSSAVVDNITKKVEAKGTVEITEKELQALLRSELGSSDVRIDVEPSYLRIASDIDDNEEHPLWLIIELAKTNDNKLKITKIGFERIDAPDFLGDAITDSAFQALDLSSTSEENDEAEQLVSTLIDAKDQGISLESVRFDKDKITIVATK</sequence>
<dbReference type="Proteomes" id="UP000034852">
    <property type="component" value="Unassembled WGS sequence"/>
</dbReference>
<dbReference type="EMBL" id="LBTH01000039">
    <property type="protein sequence ID" value="KKQ35005.1"/>
    <property type="molecule type" value="Genomic_DNA"/>
</dbReference>
<accession>A0A0G0H8Y3</accession>
<feature type="region of interest" description="Disordered" evidence="1">
    <location>
        <begin position="1"/>
        <end position="93"/>
    </location>
</feature>
<feature type="transmembrane region" description="Helical" evidence="2">
    <location>
        <begin position="107"/>
        <end position="127"/>
    </location>
</feature>
<proteinExistence type="predicted"/>
<gene>
    <name evidence="3" type="ORF">US52_C0039G0003</name>
</gene>
<evidence type="ECO:0000256" key="2">
    <source>
        <dbReference type="SAM" id="Phobius"/>
    </source>
</evidence>
<feature type="compositionally biased region" description="Basic and acidic residues" evidence="1">
    <location>
        <begin position="1"/>
        <end position="14"/>
    </location>
</feature>
<evidence type="ECO:0000256" key="1">
    <source>
        <dbReference type="SAM" id="MobiDB-lite"/>
    </source>
</evidence>
<dbReference type="AlphaFoldDB" id="A0A0G0H8Y3"/>
<keyword evidence="2" id="KW-0472">Membrane</keyword>
<keyword evidence="2" id="KW-1133">Transmembrane helix</keyword>
<keyword evidence="2" id="KW-0812">Transmembrane</keyword>